<dbReference type="EMBL" id="BAABJZ010000003">
    <property type="protein sequence ID" value="GAA4872775.1"/>
    <property type="molecule type" value="Genomic_DNA"/>
</dbReference>
<comment type="caution">
    <text evidence="1">The sequence shown here is derived from an EMBL/GenBank/DDBJ whole genome shotgun (WGS) entry which is preliminary data.</text>
</comment>
<gene>
    <name evidence="1" type="ORF">GCM10023333_02000</name>
</gene>
<dbReference type="RefSeq" id="WP_345332386.1">
    <property type="nucleotide sequence ID" value="NZ_BAABJZ010000003.1"/>
</dbReference>
<dbReference type="Proteomes" id="UP001499988">
    <property type="component" value="Unassembled WGS sequence"/>
</dbReference>
<keyword evidence="2" id="KW-1185">Reference proteome</keyword>
<proteinExistence type="predicted"/>
<reference evidence="2" key="1">
    <citation type="journal article" date="2019" name="Int. J. Syst. Evol. Microbiol.">
        <title>The Global Catalogue of Microorganisms (GCM) 10K type strain sequencing project: providing services to taxonomists for standard genome sequencing and annotation.</title>
        <authorList>
            <consortium name="The Broad Institute Genomics Platform"/>
            <consortium name="The Broad Institute Genome Sequencing Center for Infectious Disease"/>
            <person name="Wu L."/>
            <person name="Ma J."/>
        </authorList>
    </citation>
    <scope>NUCLEOTIDE SEQUENCE [LARGE SCALE GENOMIC DNA]</scope>
    <source>
        <strain evidence="2">JCM 18401</strain>
    </source>
</reference>
<evidence type="ECO:0000313" key="1">
    <source>
        <dbReference type="EMBL" id="GAA4872775.1"/>
    </source>
</evidence>
<protein>
    <submittedName>
        <fullName evidence="1">Uncharacterized protein</fullName>
    </submittedName>
</protein>
<name>A0ABP9E994_9GAMM</name>
<sequence length="357" mass="40464">MSFIFMALSAASVLPYQGSDSNDWHQYQRYQAFAHSDNNAIYDVLKTRKVPYQEGEFAFLQSSAELGVQKGNWAITAFARSDWHLDFSKDTMAFYGAIRNKEYIDPDRVYQLHLSANQLDAQGLKASYLWQLTPSFSLYGAAALLMANGLTHGEASGYAGRGADDNYYGEVELNYTYTKDYLFYRPLPPTQSQFGYSLDLGFAWQLSEQLTLSGLVEDLHNRIHWYDSPITQAFADTADTIVDPDGSVSVNPIIQGREYNGDLSQSMPVRARYMASYQRGNTHYQVRGQQLHSRHYTAVGFETQYPGLNWGAALYPQQGALALHLSNQYLRLQLMADHLDYQKVTTAELGFRFMVPL</sequence>
<evidence type="ECO:0000313" key="2">
    <source>
        <dbReference type="Proteomes" id="UP001499988"/>
    </source>
</evidence>
<accession>A0ABP9E994</accession>
<organism evidence="1 2">
    <name type="scientific">Ferrimonas pelagia</name>
    <dbReference type="NCBI Taxonomy" id="1177826"/>
    <lineage>
        <taxon>Bacteria</taxon>
        <taxon>Pseudomonadati</taxon>
        <taxon>Pseudomonadota</taxon>
        <taxon>Gammaproteobacteria</taxon>
        <taxon>Alteromonadales</taxon>
        <taxon>Ferrimonadaceae</taxon>
        <taxon>Ferrimonas</taxon>
    </lineage>
</organism>